<dbReference type="RefSeq" id="WP_343876920.1">
    <property type="nucleotide sequence ID" value="NZ_BAAAFW010000051.1"/>
</dbReference>
<reference evidence="7" key="1">
    <citation type="journal article" date="2019" name="Int. J. Syst. Evol. Microbiol.">
        <title>The Global Catalogue of Microorganisms (GCM) 10K type strain sequencing project: providing services to taxonomists for standard genome sequencing and annotation.</title>
        <authorList>
            <consortium name="The Broad Institute Genomics Platform"/>
            <consortium name="The Broad Institute Genome Sequencing Center for Infectious Disease"/>
            <person name="Wu L."/>
            <person name="Ma J."/>
        </authorList>
    </citation>
    <scope>NUCLEOTIDE SEQUENCE [LARGE SCALE GENOMIC DNA]</scope>
    <source>
        <strain evidence="7">CGMCC 4.1530</strain>
    </source>
</reference>
<comment type="similarity">
    <text evidence="1">Belongs to the VgrG protein family.</text>
</comment>
<dbReference type="InterPro" id="IPR006531">
    <property type="entry name" value="Gp5/Vgr_OB"/>
</dbReference>
<evidence type="ECO:0000313" key="6">
    <source>
        <dbReference type="EMBL" id="MFC6363359.1"/>
    </source>
</evidence>
<dbReference type="SUPFAM" id="SSF69279">
    <property type="entry name" value="Phage tail proteins"/>
    <property type="match status" value="2"/>
</dbReference>
<feature type="domain" description="Putative type VI secretion system Rhs element associated Vgr" evidence="5">
    <location>
        <begin position="491"/>
        <end position="591"/>
    </location>
</feature>
<dbReference type="InterPro" id="IPR028244">
    <property type="entry name" value="T6SS_Rhs_Vgr_dom"/>
</dbReference>
<protein>
    <submittedName>
        <fullName evidence="6">Type VI secretion system Vgr family protein</fullName>
    </submittedName>
</protein>
<dbReference type="Pfam" id="PF13296">
    <property type="entry name" value="T6SS_Vgr"/>
    <property type="match status" value="1"/>
</dbReference>
<dbReference type="NCBIfam" id="TIGR01646">
    <property type="entry name" value="vgr_GE"/>
    <property type="match status" value="1"/>
</dbReference>
<sequence length="785" mass="86579">MIESLNSLAKKAINAAPGLSRYRMDVHGCSQSLDVLRFRARETLSQPWHYDVTVTCAASLASNDVMLKPACFTFRTPLYNGTPAVPVRTVYGVVDAFRRISASADEITYSLRLVPRIALMQHTRRCAVYLNQSVPEVAEQILRSHGLEGVDFEFRLSQHYPVRELITQWRETDLAFIQRLLAEVGIYWRFAMDSRIEQDVVIFQDSQVQYQFGVKLPIIPPSRTSDNGQLSVWDIRATDRVVTDSVATRDYNYRDALAPQDSSVTVLREGGATTGEVYHYAEPFLNAGDTETPEGGAWFARLRHERYLNIRQTVTGRASSPVLAPGEVLEPQGSGLADSLKNGIVITGVHTSGARDKGFRLHFTGIPYSETVCYRPALLNRPVIAGSLPARVESDEKHDTYAYLDNQGRYRVRLDFDRSESEQGYAYLWLRMAKPYAGDSYGFHSPLLDGTEVSIMFEGGDPDRPYIAHAQHDSGHPDHVTRDNHTRNIWRTAGDNKFRLEDQRQQEHFKLATPFGKTQLNGGHVVDAQREQRGTGFELRTDEYGALRAGRGIFLSADAQPKGEGQMLDMAPAVNRIQQANSEMQALNNAAEAAKALVSDIQAQNNLVMQSIADLQAAVLLVSAPQGIALTSGEHLQLTSTQNTMLTAGKNIDMGAMQNISISAENELGLFAHKAGARMIANLGDVEIHSRHNTLEVSAQKALTITSTDDEIVISTPKTLTVNGGGSYLKISDSGIEHGSRGDLTMKVGKYLVPGSGSDLPVSSPDFNSTEIAEIKRVISKPLSN</sequence>
<dbReference type="EMBL" id="JBHSUC010000026">
    <property type="protein sequence ID" value="MFC6363359.1"/>
    <property type="molecule type" value="Genomic_DNA"/>
</dbReference>
<accession>A0ABW1VQP2</accession>
<dbReference type="InterPro" id="IPR018769">
    <property type="entry name" value="VgrG2_DUF2345"/>
</dbReference>
<evidence type="ECO:0000256" key="2">
    <source>
        <dbReference type="SAM" id="Coils"/>
    </source>
</evidence>
<dbReference type="Gene3D" id="2.30.110.50">
    <property type="match status" value="1"/>
</dbReference>
<feature type="domain" description="Gp5/Type VI secretion system Vgr protein OB-fold" evidence="3">
    <location>
        <begin position="405"/>
        <end position="468"/>
    </location>
</feature>
<dbReference type="InterPro" id="IPR006533">
    <property type="entry name" value="T6SS_Vgr_RhsGE"/>
</dbReference>
<dbReference type="Gene3D" id="2.40.50.230">
    <property type="entry name" value="Gp5 N-terminal domain"/>
    <property type="match status" value="1"/>
</dbReference>
<keyword evidence="2" id="KW-0175">Coiled coil</keyword>
<dbReference type="Pfam" id="PF05954">
    <property type="entry name" value="Phage_GPD"/>
    <property type="match status" value="1"/>
</dbReference>
<proteinExistence type="inferred from homology"/>
<feature type="coiled-coil region" evidence="2">
    <location>
        <begin position="574"/>
        <end position="604"/>
    </location>
</feature>
<dbReference type="Pfam" id="PF10106">
    <property type="entry name" value="DUF2345"/>
    <property type="match status" value="1"/>
</dbReference>
<feature type="domain" description="DUF2345" evidence="4">
    <location>
        <begin position="611"/>
        <end position="755"/>
    </location>
</feature>
<dbReference type="Pfam" id="PF04717">
    <property type="entry name" value="Phage_base_V"/>
    <property type="match status" value="1"/>
</dbReference>
<evidence type="ECO:0000259" key="5">
    <source>
        <dbReference type="Pfam" id="PF13296"/>
    </source>
</evidence>
<dbReference type="Gene3D" id="3.55.50.10">
    <property type="entry name" value="Baseplate protein-like domains"/>
    <property type="match status" value="1"/>
</dbReference>
<dbReference type="Proteomes" id="UP001596215">
    <property type="component" value="Unassembled WGS sequence"/>
</dbReference>
<gene>
    <name evidence="6" type="ORF">ACFP73_14925</name>
</gene>
<dbReference type="NCBIfam" id="TIGR03361">
    <property type="entry name" value="VI_Rhs_Vgr"/>
    <property type="match status" value="1"/>
</dbReference>
<dbReference type="Gene3D" id="4.10.220.110">
    <property type="match status" value="1"/>
</dbReference>
<evidence type="ECO:0000256" key="1">
    <source>
        <dbReference type="ARBA" id="ARBA00005558"/>
    </source>
</evidence>
<comment type="caution">
    <text evidence="6">The sequence shown here is derived from an EMBL/GenBank/DDBJ whole genome shotgun (WGS) entry which is preliminary data.</text>
</comment>
<dbReference type="InterPro" id="IPR037026">
    <property type="entry name" value="Vgr_OB-fold_dom_sf"/>
</dbReference>
<keyword evidence="7" id="KW-1185">Reference proteome</keyword>
<dbReference type="InterPro" id="IPR017847">
    <property type="entry name" value="T6SS_RhsGE_Vgr_subset"/>
</dbReference>
<name>A0ABW1VQP2_9GAMM</name>
<dbReference type="SUPFAM" id="SSF69255">
    <property type="entry name" value="gp5 N-terminal domain-like"/>
    <property type="match status" value="1"/>
</dbReference>
<evidence type="ECO:0000259" key="4">
    <source>
        <dbReference type="Pfam" id="PF10106"/>
    </source>
</evidence>
<evidence type="ECO:0000259" key="3">
    <source>
        <dbReference type="Pfam" id="PF04717"/>
    </source>
</evidence>
<organism evidence="6 7">
    <name type="scientific">Tatumella punctata</name>
    <dbReference type="NCBI Taxonomy" id="399969"/>
    <lineage>
        <taxon>Bacteria</taxon>
        <taxon>Pseudomonadati</taxon>
        <taxon>Pseudomonadota</taxon>
        <taxon>Gammaproteobacteria</taxon>
        <taxon>Enterobacterales</taxon>
        <taxon>Erwiniaceae</taxon>
        <taxon>Tatumella</taxon>
    </lineage>
</organism>
<evidence type="ECO:0000313" key="7">
    <source>
        <dbReference type="Proteomes" id="UP001596215"/>
    </source>
</evidence>